<dbReference type="Proteomes" id="UP000070501">
    <property type="component" value="Unassembled WGS sequence"/>
</dbReference>
<name>A0A136JCM7_9PEZI</name>
<dbReference type="EMBL" id="KQ964247">
    <property type="protein sequence ID" value="KXJ94867.1"/>
    <property type="molecule type" value="Genomic_DNA"/>
</dbReference>
<accession>A0A136JCM7</accession>
<reference evidence="2" key="1">
    <citation type="submission" date="2016-02" db="EMBL/GenBank/DDBJ databases">
        <title>Draft genome sequence of Microdochium bolleyi, a fungal endophyte of beachgrass.</title>
        <authorList>
            <consortium name="DOE Joint Genome Institute"/>
            <person name="David A.S."/>
            <person name="May G."/>
            <person name="Haridas S."/>
            <person name="Lim J."/>
            <person name="Wang M."/>
            <person name="Labutti K."/>
            <person name="Lipzen A."/>
            <person name="Barry K."/>
            <person name="Grigoriev I.V."/>
        </authorList>
    </citation>
    <scope>NUCLEOTIDE SEQUENCE [LARGE SCALE GENOMIC DNA]</scope>
    <source>
        <strain evidence="2">J235TASD1</strain>
    </source>
</reference>
<gene>
    <name evidence="1" type="ORF">Micbo1qcDRAFT_202669</name>
</gene>
<dbReference type="OrthoDB" id="5237084at2759"/>
<protein>
    <submittedName>
        <fullName evidence="1">Uncharacterized protein</fullName>
    </submittedName>
</protein>
<dbReference type="AlphaFoldDB" id="A0A136JCM7"/>
<keyword evidence="2" id="KW-1185">Reference proteome</keyword>
<evidence type="ECO:0000313" key="2">
    <source>
        <dbReference type="Proteomes" id="UP000070501"/>
    </source>
</evidence>
<proteinExistence type="predicted"/>
<sequence length="233" mass="25019">MPQFILVELPSFRLKTLAGQPIVLAAKHMGLFNSLYQYVRAGLAAADPTSPTTTPELCASLLFAGGEPGTWTSSAGPNLHAEESLLLDYFTSFTSPGAYPIVDALLMSHKPCSSCLPYFASSSGKTLHSGTVSGNFRARFTPRSDRSYTPIFYLARSLDPVARGTLWLEMASLWASNTLYGGSGGAGLVRGQMYWLLPGSGWFAVCEQETMTDAEVAEVVARQGGALGYWIGR</sequence>
<dbReference type="InParanoid" id="A0A136JCM7"/>
<evidence type="ECO:0000313" key="1">
    <source>
        <dbReference type="EMBL" id="KXJ94867.1"/>
    </source>
</evidence>
<organism evidence="1 2">
    <name type="scientific">Microdochium bolleyi</name>
    <dbReference type="NCBI Taxonomy" id="196109"/>
    <lineage>
        <taxon>Eukaryota</taxon>
        <taxon>Fungi</taxon>
        <taxon>Dikarya</taxon>
        <taxon>Ascomycota</taxon>
        <taxon>Pezizomycotina</taxon>
        <taxon>Sordariomycetes</taxon>
        <taxon>Xylariomycetidae</taxon>
        <taxon>Xylariales</taxon>
        <taxon>Microdochiaceae</taxon>
        <taxon>Microdochium</taxon>
    </lineage>
</organism>